<dbReference type="SUPFAM" id="SSF50249">
    <property type="entry name" value="Nucleic acid-binding proteins"/>
    <property type="match status" value="2"/>
</dbReference>
<dbReference type="Proteomes" id="UP001597400">
    <property type="component" value="Unassembled WGS sequence"/>
</dbReference>
<protein>
    <submittedName>
        <fullName evidence="2">Cold-shock protein</fullName>
    </submittedName>
</protein>
<dbReference type="SMART" id="SM00357">
    <property type="entry name" value="CSP"/>
    <property type="match status" value="2"/>
</dbReference>
<gene>
    <name evidence="2" type="ORF">ACFSGX_04610</name>
</gene>
<accession>A0ABW4TWI4</accession>
<dbReference type="PANTHER" id="PTHR11544">
    <property type="entry name" value="COLD SHOCK DOMAIN CONTAINING PROTEINS"/>
    <property type="match status" value="1"/>
</dbReference>
<dbReference type="PRINTS" id="PR00050">
    <property type="entry name" value="COLDSHOCK"/>
</dbReference>
<dbReference type="InterPro" id="IPR050181">
    <property type="entry name" value="Cold_shock_domain"/>
</dbReference>
<dbReference type="InterPro" id="IPR011129">
    <property type="entry name" value="CSD"/>
</dbReference>
<feature type="domain" description="CSD" evidence="1">
    <location>
        <begin position="43"/>
        <end position="108"/>
    </location>
</feature>
<keyword evidence="3" id="KW-1185">Reference proteome</keyword>
<evidence type="ECO:0000259" key="1">
    <source>
        <dbReference type="PROSITE" id="PS51857"/>
    </source>
</evidence>
<evidence type="ECO:0000313" key="3">
    <source>
        <dbReference type="Proteomes" id="UP001597400"/>
    </source>
</evidence>
<dbReference type="Gene3D" id="2.40.50.140">
    <property type="entry name" value="Nucleic acid-binding proteins"/>
    <property type="match status" value="2"/>
</dbReference>
<proteinExistence type="predicted"/>
<sequence>MRAMGVQTMMPVEPEAIAAGAGLANAPQGGPVDALSLTADESRIGGTVKWFDMTRGFGFMVGDDDAGDVLLHFSVLRDHGRRTLPEGTRVDCIAARRERGLQATRVLAIDLSCATGPDADLAVRRQQERTDPIGLEDKAGPFEPVTIKWFNRMKGYGFVLRDGDTSDVFLHMEVVRRAGLDQLAPDQRLQARIADGPKGPMAVVLAG</sequence>
<organism evidence="2 3">
    <name type="scientific">Sphingomonas arantia</name>
    <dbReference type="NCBI Taxonomy" id="1460676"/>
    <lineage>
        <taxon>Bacteria</taxon>
        <taxon>Pseudomonadati</taxon>
        <taxon>Pseudomonadota</taxon>
        <taxon>Alphaproteobacteria</taxon>
        <taxon>Sphingomonadales</taxon>
        <taxon>Sphingomonadaceae</taxon>
        <taxon>Sphingomonas</taxon>
    </lineage>
</organism>
<feature type="domain" description="CSD" evidence="1">
    <location>
        <begin position="142"/>
        <end position="207"/>
    </location>
</feature>
<dbReference type="Pfam" id="PF00313">
    <property type="entry name" value="CSD"/>
    <property type="match status" value="2"/>
</dbReference>
<evidence type="ECO:0000313" key="2">
    <source>
        <dbReference type="EMBL" id="MFD1950052.1"/>
    </source>
</evidence>
<dbReference type="PROSITE" id="PS51857">
    <property type="entry name" value="CSD_2"/>
    <property type="match status" value="2"/>
</dbReference>
<dbReference type="EMBL" id="JBHUGS010000001">
    <property type="protein sequence ID" value="MFD1950052.1"/>
    <property type="molecule type" value="Genomic_DNA"/>
</dbReference>
<dbReference type="InterPro" id="IPR012340">
    <property type="entry name" value="NA-bd_OB-fold"/>
</dbReference>
<dbReference type="RefSeq" id="WP_380927811.1">
    <property type="nucleotide sequence ID" value="NZ_JBHUGS010000001.1"/>
</dbReference>
<reference evidence="3" key="1">
    <citation type="journal article" date="2019" name="Int. J. Syst. Evol. Microbiol.">
        <title>The Global Catalogue of Microorganisms (GCM) 10K type strain sequencing project: providing services to taxonomists for standard genome sequencing and annotation.</title>
        <authorList>
            <consortium name="The Broad Institute Genomics Platform"/>
            <consortium name="The Broad Institute Genome Sequencing Center for Infectious Disease"/>
            <person name="Wu L."/>
            <person name="Ma J."/>
        </authorList>
    </citation>
    <scope>NUCLEOTIDE SEQUENCE [LARGE SCALE GENOMIC DNA]</scope>
    <source>
        <strain evidence="3">CGMCC 1.12702</strain>
    </source>
</reference>
<name>A0ABW4TWI4_9SPHN</name>
<comment type="caution">
    <text evidence="2">The sequence shown here is derived from an EMBL/GenBank/DDBJ whole genome shotgun (WGS) entry which is preliminary data.</text>
</comment>
<dbReference type="InterPro" id="IPR002059">
    <property type="entry name" value="CSP_DNA-bd"/>
</dbReference>
<dbReference type="CDD" id="cd04458">
    <property type="entry name" value="CSP_CDS"/>
    <property type="match status" value="2"/>
</dbReference>